<feature type="transmembrane region" description="Helical" evidence="2">
    <location>
        <begin position="259"/>
        <end position="282"/>
    </location>
</feature>
<keyword evidence="3" id="KW-0732">Signal</keyword>
<feature type="signal peptide" evidence="3">
    <location>
        <begin position="1"/>
        <end position="17"/>
    </location>
</feature>
<evidence type="ECO:0000256" key="3">
    <source>
        <dbReference type="SAM" id="SignalP"/>
    </source>
</evidence>
<gene>
    <name evidence="7" type="ORF">SAMN05661012_03841</name>
    <name evidence="8" type="ORF">SR876_19915</name>
</gene>
<keyword evidence="1" id="KW-0175">Coiled coil</keyword>
<protein>
    <submittedName>
        <fullName evidence="7 8">Histidine kinase</fullName>
    </submittedName>
</protein>
<keyword evidence="2" id="KW-0812">Transmembrane</keyword>
<dbReference type="STRING" id="1004.SAMN05661012_03841"/>
<dbReference type="Pfam" id="PF06580">
    <property type="entry name" value="His_kinase"/>
    <property type="match status" value="1"/>
</dbReference>
<feature type="transmembrane region" description="Helical" evidence="2">
    <location>
        <begin position="294"/>
        <end position="318"/>
    </location>
</feature>
<reference evidence="8 10" key="2">
    <citation type="submission" date="2023-11" db="EMBL/GenBank/DDBJ databases">
        <title>MicrobeMod: A computational toolkit for identifying prokaryotic methylation and restriction-modification with nanopore sequencing.</title>
        <authorList>
            <person name="Crits-Christoph A."/>
            <person name="Kang S.C."/>
            <person name="Lee H."/>
            <person name="Ostrov N."/>
        </authorList>
    </citation>
    <scope>NUCLEOTIDE SEQUENCE [LARGE SCALE GENOMIC DNA]</scope>
    <source>
        <strain evidence="8 10">ATCC 23090</strain>
    </source>
</reference>
<dbReference type="AlphaFoldDB" id="A0A1K1RJN8"/>
<reference evidence="7" key="1">
    <citation type="submission" date="2016-11" db="EMBL/GenBank/DDBJ databases">
        <authorList>
            <person name="Jaros S."/>
            <person name="Januszkiewicz K."/>
            <person name="Wedrychowicz H."/>
        </authorList>
    </citation>
    <scope>NUCLEOTIDE SEQUENCE [LARGE SCALE GENOMIC DNA]</scope>
    <source>
        <strain evidence="7">DSM 784</strain>
    </source>
</reference>
<dbReference type="InterPro" id="IPR050640">
    <property type="entry name" value="Bact_2-comp_sensor_kinase"/>
</dbReference>
<dbReference type="InterPro" id="IPR011623">
    <property type="entry name" value="7TMR_DISM_rcpt_extracell_dom1"/>
</dbReference>
<dbReference type="Pfam" id="PF07696">
    <property type="entry name" value="7TMR-DISMED2"/>
    <property type="match status" value="1"/>
</dbReference>
<accession>A0A1K1RJN8</accession>
<dbReference type="RefSeq" id="WP_083571619.1">
    <property type="nucleotide sequence ID" value="NZ_CP139972.1"/>
</dbReference>
<proteinExistence type="predicted"/>
<evidence type="ECO:0000313" key="7">
    <source>
        <dbReference type="EMBL" id="SFW71918.1"/>
    </source>
</evidence>
<feature type="domain" description="Signal transduction histidine kinase internal region" evidence="4">
    <location>
        <begin position="483"/>
        <end position="561"/>
    </location>
</feature>
<organism evidence="7 9">
    <name type="scientific">Chitinophaga sancti</name>
    <dbReference type="NCBI Taxonomy" id="1004"/>
    <lineage>
        <taxon>Bacteria</taxon>
        <taxon>Pseudomonadati</taxon>
        <taxon>Bacteroidota</taxon>
        <taxon>Chitinophagia</taxon>
        <taxon>Chitinophagales</taxon>
        <taxon>Chitinophagaceae</taxon>
        <taxon>Chitinophaga</taxon>
    </lineage>
</organism>
<evidence type="ECO:0000259" key="4">
    <source>
        <dbReference type="Pfam" id="PF06580"/>
    </source>
</evidence>
<dbReference type="EMBL" id="CP140154">
    <property type="protein sequence ID" value="WQG87190.1"/>
    <property type="molecule type" value="Genomic_DNA"/>
</dbReference>
<evidence type="ECO:0000256" key="2">
    <source>
        <dbReference type="SAM" id="Phobius"/>
    </source>
</evidence>
<feature type="transmembrane region" description="Helical" evidence="2">
    <location>
        <begin position="387"/>
        <end position="411"/>
    </location>
</feature>
<dbReference type="PANTHER" id="PTHR34220">
    <property type="entry name" value="SENSOR HISTIDINE KINASE YPDA"/>
    <property type="match status" value="1"/>
</dbReference>
<dbReference type="Gene3D" id="3.30.565.10">
    <property type="entry name" value="Histidine kinase-like ATPase, C-terminal domain"/>
    <property type="match status" value="1"/>
</dbReference>
<dbReference type="PANTHER" id="PTHR34220:SF7">
    <property type="entry name" value="SENSOR HISTIDINE KINASE YPDA"/>
    <property type="match status" value="1"/>
</dbReference>
<dbReference type="InterPro" id="IPR036890">
    <property type="entry name" value="HATPase_C_sf"/>
</dbReference>
<keyword evidence="10" id="KW-1185">Reference proteome</keyword>
<evidence type="ECO:0000313" key="9">
    <source>
        <dbReference type="Proteomes" id="UP000183788"/>
    </source>
</evidence>
<name>A0A1K1RJN8_9BACT</name>
<dbReference type="SUPFAM" id="SSF55874">
    <property type="entry name" value="ATPase domain of HSP90 chaperone/DNA topoisomerase II/histidine kinase"/>
    <property type="match status" value="1"/>
</dbReference>
<feature type="transmembrane region" description="Helical" evidence="2">
    <location>
        <begin position="194"/>
        <end position="216"/>
    </location>
</feature>
<evidence type="ECO:0000313" key="10">
    <source>
        <dbReference type="Proteomes" id="UP001326715"/>
    </source>
</evidence>
<dbReference type="GO" id="GO:0000155">
    <property type="term" value="F:phosphorelay sensor kinase activity"/>
    <property type="evidence" value="ECO:0007669"/>
    <property type="project" value="InterPro"/>
</dbReference>
<evidence type="ECO:0000256" key="1">
    <source>
        <dbReference type="SAM" id="Coils"/>
    </source>
</evidence>
<sequence>MIRIFFLLLLFCYSNIAKGNKAAKDTLATDFNNLPSSFDLRPWLLSIEETGGQVTPQQVPNLEFNHNVSLFHDSKKNNGKGHDCWLRLSVKNTGSEDSVLSLFAGWHDHMYWYVQEGQQLRLLVKTGMMLDRDDIRRWEHYAFPLIVPPGQTRTFYLHINNQFFNENPLMPVLYDAMQYNNFRNTTLAHFRKEAAMIFMLLGMLLVCLTIAVINYIQLPDRSYLYFAAYMLGLILFFALRLDSKPYQLSIFYKWPMLKYYWDVPALLFCFYLMYLAFGKSFLNLQERYPFMERLFNIFASCIGGIIIICFYCIARGMYQVPGMIYSYVYLATLLPLLAVFAALAKRSRHHPLVRFFLFGSLCFYMASFGSFLMLIRPLGLISALGELSAPSLLIIIGVLMQSMFFLAGLSYRNKLVHHERTRTQELLIKQLNKNKELQHKLNEQLEELVKEQTTEILRKKQELEEQRKIHLETEYNKKLTEIELKAIRAQINPHFIFNCLNSIQLFVMQRDYEYAQKYLSDFSYLIRKTLDFSRRNFISLADEIAYLNTYLGLEKMRFENKMEYELIVDPLIATAELEIPAMLLQPYVENAVKYGMTNSRDHIGQLLIQFNQVEPDMLECLIEDNGMGINRSKSMRTLPKHHQSSGMEISSNRAELLNKMYNTGIHIDIIDKSEKNSVESGTIVRILIPQL</sequence>
<dbReference type="OrthoDB" id="607947at2"/>
<feature type="transmembrane region" description="Helical" evidence="2">
    <location>
        <begin position="355"/>
        <end position="375"/>
    </location>
</feature>
<evidence type="ECO:0000259" key="5">
    <source>
        <dbReference type="Pfam" id="PF07695"/>
    </source>
</evidence>
<dbReference type="Proteomes" id="UP001326715">
    <property type="component" value="Chromosome"/>
</dbReference>
<feature type="domain" description="7TM-DISM receptor extracellular" evidence="6">
    <location>
        <begin position="47"/>
        <end position="162"/>
    </location>
</feature>
<keyword evidence="2" id="KW-0472">Membrane</keyword>
<dbReference type="InterPro" id="IPR010559">
    <property type="entry name" value="Sig_transdc_His_kin_internal"/>
</dbReference>
<keyword evidence="2" id="KW-1133">Transmembrane helix</keyword>
<keyword evidence="7" id="KW-0808">Transferase</keyword>
<dbReference type="GO" id="GO:0016020">
    <property type="term" value="C:membrane"/>
    <property type="evidence" value="ECO:0007669"/>
    <property type="project" value="InterPro"/>
</dbReference>
<feature type="chain" id="PRO_5012543612" evidence="3">
    <location>
        <begin position="18"/>
        <end position="691"/>
    </location>
</feature>
<dbReference type="Pfam" id="PF07695">
    <property type="entry name" value="7TMR-DISM_7TM"/>
    <property type="match status" value="1"/>
</dbReference>
<feature type="coiled-coil region" evidence="1">
    <location>
        <begin position="427"/>
        <end position="469"/>
    </location>
</feature>
<evidence type="ECO:0000313" key="8">
    <source>
        <dbReference type="EMBL" id="WQG87190.1"/>
    </source>
</evidence>
<feature type="transmembrane region" description="Helical" evidence="2">
    <location>
        <begin position="223"/>
        <end position="239"/>
    </location>
</feature>
<dbReference type="InterPro" id="IPR011622">
    <property type="entry name" value="7TMR_DISM_rcpt_extracell_dom2"/>
</dbReference>
<dbReference type="Gene3D" id="2.60.40.2380">
    <property type="match status" value="1"/>
</dbReference>
<feature type="transmembrane region" description="Helical" evidence="2">
    <location>
        <begin position="324"/>
        <end position="343"/>
    </location>
</feature>
<dbReference type="EMBL" id="FPIZ01000012">
    <property type="protein sequence ID" value="SFW71918.1"/>
    <property type="molecule type" value="Genomic_DNA"/>
</dbReference>
<evidence type="ECO:0000259" key="6">
    <source>
        <dbReference type="Pfam" id="PF07696"/>
    </source>
</evidence>
<dbReference type="Proteomes" id="UP000183788">
    <property type="component" value="Unassembled WGS sequence"/>
</dbReference>
<keyword evidence="7" id="KW-0418">Kinase</keyword>
<feature type="domain" description="7TM-DISM receptor extracellular" evidence="5">
    <location>
        <begin position="196"/>
        <end position="412"/>
    </location>
</feature>